<dbReference type="EMBL" id="KZ991936">
    <property type="protein sequence ID" value="RKP22576.1"/>
    <property type="molecule type" value="Genomic_DNA"/>
</dbReference>
<protein>
    <recommendedName>
        <fullName evidence="4">60S ribosomal subunit assembly/export protein loc1</fullName>
    </recommendedName>
</protein>
<evidence type="ECO:0000313" key="3">
    <source>
        <dbReference type="Proteomes" id="UP000278143"/>
    </source>
</evidence>
<dbReference type="AlphaFoldDB" id="A0A4P9YRS2"/>
<gene>
    <name evidence="2" type="ORF">SYNPS1DRAFT_31817</name>
</gene>
<keyword evidence="3" id="KW-1185">Reference proteome</keyword>
<feature type="region of interest" description="Disordered" evidence="1">
    <location>
        <begin position="1"/>
        <end position="85"/>
    </location>
</feature>
<evidence type="ECO:0000256" key="1">
    <source>
        <dbReference type="SAM" id="MobiDB-lite"/>
    </source>
</evidence>
<feature type="region of interest" description="Disordered" evidence="1">
    <location>
        <begin position="139"/>
        <end position="176"/>
    </location>
</feature>
<reference evidence="3" key="1">
    <citation type="journal article" date="2018" name="Nat. Microbiol.">
        <title>Leveraging single-cell genomics to expand the fungal tree of life.</title>
        <authorList>
            <person name="Ahrendt S.R."/>
            <person name="Quandt C.A."/>
            <person name="Ciobanu D."/>
            <person name="Clum A."/>
            <person name="Salamov A."/>
            <person name="Andreopoulos B."/>
            <person name="Cheng J.F."/>
            <person name="Woyke T."/>
            <person name="Pelin A."/>
            <person name="Henrissat B."/>
            <person name="Reynolds N.K."/>
            <person name="Benny G.L."/>
            <person name="Smith M.E."/>
            <person name="James T.Y."/>
            <person name="Grigoriev I.V."/>
        </authorList>
    </citation>
    <scope>NUCLEOTIDE SEQUENCE [LARGE SCALE GENOMIC DNA]</scope>
    <source>
        <strain evidence="3">Benny S71-1</strain>
    </source>
</reference>
<dbReference type="Proteomes" id="UP000278143">
    <property type="component" value="Unassembled WGS sequence"/>
</dbReference>
<evidence type="ECO:0000313" key="2">
    <source>
        <dbReference type="EMBL" id="RKP22576.1"/>
    </source>
</evidence>
<organism evidence="2 3">
    <name type="scientific">Syncephalis pseudoplumigaleata</name>
    <dbReference type="NCBI Taxonomy" id="1712513"/>
    <lineage>
        <taxon>Eukaryota</taxon>
        <taxon>Fungi</taxon>
        <taxon>Fungi incertae sedis</taxon>
        <taxon>Zoopagomycota</taxon>
        <taxon>Zoopagomycotina</taxon>
        <taxon>Zoopagomycetes</taxon>
        <taxon>Zoopagales</taxon>
        <taxon>Piptocephalidaceae</taxon>
        <taxon>Syncephalis</taxon>
    </lineage>
</organism>
<sequence length="176" mass="19646">MAATDPSMKNKLSKAKKAYLKGPSAGKSGRKPRKPANTATSQQQQQPTQKEPAMTTTTTMSESAVSDAPVKEKKRKPKTYPDQSAMLALAGLINDTKEVTIERKLQKEAQISEKIAARDAKLQERRQKKQEKLNEIKRALIEKKSKKARRTQSQANKQKDVKENAATPSTKRVRFA</sequence>
<proteinExistence type="predicted"/>
<dbReference type="OrthoDB" id="10591414at2759"/>
<name>A0A4P9YRS2_9FUNG</name>
<accession>A0A4P9YRS2</accession>
<evidence type="ECO:0008006" key="4">
    <source>
        <dbReference type="Google" id="ProtNLM"/>
    </source>
</evidence>
<feature type="compositionally biased region" description="Low complexity" evidence="1">
    <location>
        <begin position="35"/>
        <end position="60"/>
    </location>
</feature>